<dbReference type="PANTHER" id="PTHR43649">
    <property type="entry name" value="ARABINOSE-BINDING PROTEIN-RELATED"/>
    <property type="match status" value="1"/>
</dbReference>
<dbReference type="PANTHER" id="PTHR43649:SF17">
    <property type="entry name" value="ABC TRANSPORTER SOLUTE BINDING PROTEIN-SUGAR TRANSPORT"/>
    <property type="match status" value="1"/>
</dbReference>
<organism evidence="4 5">
    <name type="scientific">Blautia hominis</name>
    <dbReference type="NCBI Taxonomy" id="2025493"/>
    <lineage>
        <taxon>Bacteria</taxon>
        <taxon>Bacillati</taxon>
        <taxon>Bacillota</taxon>
        <taxon>Clostridia</taxon>
        <taxon>Lachnospirales</taxon>
        <taxon>Lachnospiraceae</taxon>
        <taxon>Blautia</taxon>
    </lineage>
</organism>
<dbReference type="SUPFAM" id="SSF53850">
    <property type="entry name" value="Periplasmic binding protein-like II"/>
    <property type="match status" value="1"/>
</dbReference>
<dbReference type="Proteomes" id="UP001600943">
    <property type="component" value="Unassembled WGS sequence"/>
</dbReference>
<dbReference type="Gene3D" id="3.40.190.10">
    <property type="entry name" value="Periplasmic binding protein-like II"/>
    <property type="match status" value="1"/>
</dbReference>
<reference evidence="4 5" key="1">
    <citation type="submission" date="2024-04" db="EMBL/GenBank/DDBJ databases">
        <title>Defined microbial consortia suppress multidrug-resistant proinflammatory Enterobacteriaceae via ecological control.</title>
        <authorList>
            <person name="Furuichi M."/>
            <person name="Kawaguchi T."/>
            <person name="Pust M."/>
            <person name="Yasuma K."/>
            <person name="Plichta D."/>
            <person name="Hasegawa N."/>
            <person name="Ohya T."/>
            <person name="Bhattarai S."/>
            <person name="Sasajima S."/>
            <person name="Aoto Y."/>
            <person name="Tuganbaev T."/>
            <person name="Yaginuma M."/>
            <person name="Ueda M."/>
            <person name="Okahashi N."/>
            <person name="Amafuji K."/>
            <person name="Kiridooshi Y."/>
            <person name="Sugita K."/>
            <person name="Strazar M."/>
            <person name="Skelly A."/>
            <person name="Suda W."/>
            <person name="Hattori M."/>
            <person name="Nakamoto N."/>
            <person name="Caballero S."/>
            <person name="Norman J."/>
            <person name="Olle B."/>
            <person name="Tanoue T."/>
            <person name="Arita M."/>
            <person name="Bucci V."/>
            <person name="Atarashi K."/>
            <person name="Xavier R."/>
            <person name="Honda K."/>
        </authorList>
    </citation>
    <scope>NUCLEOTIDE SEQUENCE [LARGE SCALE GENOMIC DNA]</scope>
    <source>
        <strain evidence="5">k04-0078-D8-1</strain>
    </source>
</reference>
<evidence type="ECO:0000256" key="2">
    <source>
        <dbReference type="SAM" id="MobiDB-lite"/>
    </source>
</evidence>
<dbReference type="InterPro" id="IPR050490">
    <property type="entry name" value="Bact_solute-bd_prot1"/>
</dbReference>
<evidence type="ECO:0000256" key="1">
    <source>
        <dbReference type="SAM" id="Coils"/>
    </source>
</evidence>
<proteinExistence type="predicted"/>
<evidence type="ECO:0000313" key="5">
    <source>
        <dbReference type="Proteomes" id="UP001600943"/>
    </source>
</evidence>
<feature type="signal peptide" evidence="3">
    <location>
        <begin position="1"/>
        <end position="23"/>
    </location>
</feature>
<comment type="caution">
    <text evidence="4">The sequence shown here is derived from an EMBL/GenBank/DDBJ whole genome shotgun (WGS) entry which is preliminary data.</text>
</comment>
<accession>A0ABQ0B7R7</accession>
<dbReference type="CDD" id="cd13585">
    <property type="entry name" value="PBP2_TMBP_like"/>
    <property type="match status" value="1"/>
</dbReference>
<keyword evidence="3" id="KW-0732">Signal</keyword>
<dbReference type="InterPro" id="IPR006059">
    <property type="entry name" value="SBP"/>
</dbReference>
<keyword evidence="1" id="KW-0175">Coiled coil</keyword>
<feature type="coiled-coil region" evidence="1">
    <location>
        <begin position="431"/>
        <end position="458"/>
    </location>
</feature>
<dbReference type="RefSeq" id="WP_390404440.1">
    <property type="nucleotide sequence ID" value="NZ_BAABYW010000001.1"/>
</dbReference>
<dbReference type="EMBL" id="BAABYW010000001">
    <property type="protein sequence ID" value="GAA6407487.1"/>
    <property type="molecule type" value="Genomic_DNA"/>
</dbReference>
<dbReference type="PROSITE" id="PS51257">
    <property type="entry name" value="PROKAR_LIPOPROTEIN"/>
    <property type="match status" value="1"/>
</dbReference>
<feature type="region of interest" description="Disordered" evidence="2">
    <location>
        <begin position="25"/>
        <end position="51"/>
    </location>
</feature>
<keyword evidence="5" id="KW-1185">Reference proteome</keyword>
<sequence>MMRRRGRIAAALLLTTVMVGSVAGCGSKTEENPSSEESKSQKKDEVGSTDEKQEGAVLKVWLPNTFSEDADKLIEERCREFAESRDDVKEVKVEFISGTDGYAKWNAAIESGDVPDLTFLHITAYNNYAGMGVLEDLSDTLADVESTYGALIENHKENFTFDGKIYTLPLYAQINSMTYRTDFLEQAGADVPETWEDLREVSKKIKDAGLDCYGFGNGMGSADDGEDILRCIFRSFGARSWDEDGNVVINSKEAVDAVNYLADMYRSGYMPPSVLEWDASGNNTSYLAGESAIVFNPPTLYNVTQNDENKDTLGKVTSITALPKGDHESWSNINYIMFSIFNKAEQKDLAKDLLKSFFDQEWYDAYIESGFPVAGPVFEKTLETEKWKSDIGQQILPQSYLGRRYGYPSEDPSVAVADAKAYNDFVLSKTMQKVLLDNMSAEDAVSELEQELQVYLDAEK</sequence>
<dbReference type="Pfam" id="PF01547">
    <property type="entry name" value="SBP_bac_1"/>
    <property type="match status" value="1"/>
</dbReference>
<evidence type="ECO:0000313" key="4">
    <source>
        <dbReference type="EMBL" id="GAA6407487.1"/>
    </source>
</evidence>
<protein>
    <submittedName>
        <fullName evidence="4">Sugar ABC transporter substrate-binding protein</fullName>
    </submittedName>
</protein>
<feature type="chain" id="PRO_5045985535" evidence="3">
    <location>
        <begin position="24"/>
        <end position="460"/>
    </location>
</feature>
<feature type="compositionally biased region" description="Basic and acidic residues" evidence="2">
    <location>
        <begin position="28"/>
        <end position="51"/>
    </location>
</feature>
<evidence type="ECO:0000256" key="3">
    <source>
        <dbReference type="SAM" id="SignalP"/>
    </source>
</evidence>
<gene>
    <name evidence="4" type="ORF">K040078D81_16040</name>
</gene>
<name>A0ABQ0B7R7_9FIRM</name>